<evidence type="ECO:0000259" key="2">
    <source>
        <dbReference type="Pfam" id="PF02910"/>
    </source>
</evidence>
<dbReference type="Gene3D" id="1.20.58.100">
    <property type="entry name" value="Fumarate reductase/succinate dehydrogenase flavoprotein-like, C-terminal domain"/>
    <property type="match status" value="1"/>
</dbReference>
<dbReference type="InterPro" id="IPR015939">
    <property type="entry name" value="Fum_Rdtase/Succ_DH_flav-like_C"/>
</dbReference>
<dbReference type="GO" id="GO:0016491">
    <property type="term" value="F:oxidoreductase activity"/>
    <property type="evidence" value="ECO:0007669"/>
    <property type="project" value="InterPro"/>
</dbReference>
<accession>A0A6A4ZJ83</accession>
<feature type="non-terminal residue" evidence="3">
    <location>
        <position position="1"/>
    </location>
</feature>
<dbReference type="EMBL" id="VJMH01001614">
    <property type="protein sequence ID" value="KAF0711418.1"/>
    <property type="molecule type" value="Genomic_DNA"/>
</dbReference>
<sequence length="150" mass="15989">LVWGCAVATDFLAKKDSMVADVSIRIPDLGLGQVRATDKDAAVRAVLAELQETMWTYVGPKRTSDGMLRGLKKLNALEAKMDQLSLEVEVTALSMGVRNAVKTGKYIAEAAYASPISVGTHYIVSDDPVSDCSSEVSSDSEAEGGPKFYA</sequence>
<evidence type="ECO:0000256" key="1">
    <source>
        <dbReference type="SAM" id="MobiDB-lite"/>
    </source>
</evidence>
<dbReference type="Pfam" id="PF02910">
    <property type="entry name" value="Succ_DH_flav_C"/>
    <property type="match status" value="1"/>
</dbReference>
<comment type="caution">
    <text evidence="3">The sequence shown here is derived from an EMBL/GenBank/DDBJ whole genome shotgun (WGS) entry which is preliminary data.</text>
</comment>
<feature type="compositionally biased region" description="Low complexity" evidence="1">
    <location>
        <begin position="130"/>
        <end position="139"/>
    </location>
</feature>
<gene>
    <name evidence="3" type="ORF">As57867_005270</name>
</gene>
<evidence type="ECO:0000313" key="3">
    <source>
        <dbReference type="EMBL" id="KAF0711418.1"/>
    </source>
</evidence>
<protein>
    <recommendedName>
        <fullName evidence="2">Fumarate reductase/succinate dehydrogenase flavoprotein-like C-terminal domain-containing protein</fullName>
    </recommendedName>
</protein>
<dbReference type="InterPro" id="IPR037099">
    <property type="entry name" value="Fum_R/Succ_DH_flav-like_C_sf"/>
</dbReference>
<dbReference type="SUPFAM" id="SSF46977">
    <property type="entry name" value="Succinate dehydrogenase/fumarate reductase flavoprotein C-terminal domain"/>
    <property type="match status" value="1"/>
</dbReference>
<proteinExistence type="predicted"/>
<dbReference type="AlphaFoldDB" id="A0A6A4ZJ83"/>
<feature type="domain" description="Fumarate reductase/succinate dehydrogenase flavoprotein-like C-terminal" evidence="2">
    <location>
        <begin position="48"/>
        <end position="110"/>
    </location>
</feature>
<organism evidence="3">
    <name type="scientific">Aphanomyces stellatus</name>
    <dbReference type="NCBI Taxonomy" id="120398"/>
    <lineage>
        <taxon>Eukaryota</taxon>
        <taxon>Sar</taxon>
        <taxon>Stramenopiles</taxon>
        <taxon>Oomycota</taxon>
        <taxon>Saprolegniomycetes</taxon>
        <taxon>Saprolegniales</taxon>
        <taxon>Verrucalvaceae</taxon>
        <taxon>Aphanomyces</taxon>
    </lineage>
</organism>
<feature type="region of interest" description="Disordered" evidence="1">
    <location>
        <begin position="130"/>
        <end position="150"/>
    </location>
</feature>
<dbReference type="OrthoDB" id="71672at2759"/>
<reference evidence="3" key="1">
    <citation type="submission" date="2019-06" db="EMBL/GenBank/DDBJ databases">
        <title>Genomics analysis of Aphanomyces spp. identifies a new class of oomycete effector associated with host adaptation.</title>
        <authorList>
            <person name="Gaulin E."/>
        </authorList>
    </citation>
    <scope>NUCLEOTIDE SEQUENCE</scope>
    <source>
        <strain evidence="3">CBS 578.67</strain>
    </source>
</reference>
<name>A0A6A4ZJ83_9STRA</name>